<evidence type="ECO:0000313" key="9">
    <source>
        <dbReference type="EMBL" id="KAJ3047582.1"/>
    </source>
</evidence>
<dbReference type="Gene3D" id="3.60.21.10">
    <property type="match status" value="1"/>
</dbReference>
<dbReference type="GO" id="GO:0015031">
    <property type="term" value="P:protein transport"/>
    <property type="evidence" value="ECO:0007669"/>
    <property type="project" value="UniProtKB-KW"/>
</dbReference>
<dbReference type="InterPro" id="IPR020935">
    <property type="entry name" value="PdiEstase_YfcE_CS"/>
</dbReference>
<protein>
    <recommendedName>
        <fullName evidence="2 7">Vacuolar protein sorting-associated protein 29</fullName>
    </recommendedName>
</protein>
<organism evidence="9 10">
    <name type="scientific">Rhizophlyctis rosea</name>
    <dbReference type="NCBI Taxonomy" id="64517"/>
    <lineage>
        <taxon>Eukaryota</taxon>
        <taxon>Fungi</taxon>
        <taxon>Fungi incertae sedis</taxon>
        <taxon>Chytridiomycota</taxon>
        <taxon>Chytridiomycota incertae sedis</taxon>
        <taxon>Chytridiomycetes</taxon>
        <taxon>Rhizophlyctidales</taxon>
        <taxon>Rhizophlyctidaceae</taxon>
        <taxon>Rhizophlyctis</taxon>
    </lineage>
</organism>
<gene>
    <name evidence="9" type="primary">VPS29</name>
    <name evidence="9" type="ORF">HK097_011406</name>
</gene>
<dbReference type="GO" id="GO:0030904">
    <property type="term" value="C:retromer complex"/>
    <property type="evidence" value="ECO:0007669"/>
    <property type="project" value="InterPro"/>
</dbReference>
<evidence type="ECO:0000256" key="4">
    <source>
        <dbReference type="ARBA" id="ARBA00022723"/>
    </source>
</evidence>
<keyword evidence="5" id="KW-0378">Hydrolase</keyword>
<feature type="domain" description="Calcineurin-like phosphoesterase" evidence="8">
    <location>
        <begin position="1"/>
        <end position="149"/>
    </location>
</feature>
<comment type="caution">
    <text evidence="9">The sequence shown here is derived from an EMBL/GenBank/DDBJ whole genome shotgun (WGS) entry which is preliminary data.</text>
</comment>
<sequence>MLVLVLGDFHIPHRAIDLPPKFKKLLVPGKIQQILCTGNLCSRALLDYLRTVCSDLVLVRGDMDESSAALPSSISPSRVITHGPLRIGITHGHQILPWGDAKALGIVARQMDVDVLISGHTHQFEAFESDGRFFVNPGSATGAFSTVPPGNGVASAVPGGGTGGEGEAGKAVAGTETTPSFVLMDVQGPNVVMYVYQLINGDVKVEKLDYTKKLYD</sequence>
<dbReference type="FunFam" id="3.60.21.10:FF:000089">
    <property type="entry name" value="Vacuolar protein sorting-associated protein 29"/>
    <property type="match status" value="1"/>
</dbReference>
<evidence type="ECO:0000256" key="3">
    <source>
        <dbReference type="ARBA" id="ARBA00022448"/>
    </source>
</evidence>
<dbReference type="InterPro" id="IPR028661">
    <property type="entry name" value="Vps29"/>
</dbReference>
<dbReference type="GO" id="GO:0042147">
    <property type="term" value="P:retrograde transport, endosome to Golgi"/>
    <property type="evidence" value="ECO:0007669"/>
    <property type="project" value="InterPro"/>
</dbReference>
<dbReference type="EMBL" id="JADGJD010000935">
    <property type="protein sequence ID" value="KAJ3047582.1"/>
    <property type="molecule type" value="Genomic_DNA"/>
</dbReference>
<accession>A0AAD5X2H6</accession>
<keyword evidence="4" id="KW-0479">Metal-binding</keyword>
<proteinExistence type="inferred from homology"/>
<dbReference type="GO" id="GO:0005829">
    <property type="term" value="C:cytosol"/>
    <property type="evidence" value="ECO:0007669"/>
    <property type="project" value="GOC"/>
</dbReference>
<evidence type="ECO:0000256" key="2">
    <source>
        <dbReference type="ARBA" id="ARBA00017767"/>
    </source>
</evidence>
<dbReference type="Pfam" id="PF12850">
    <property type="entry name" value="Metallophos_2"/>
    <property type="match status" value="1"/>
</dbReference>
<dbReference type="InterPro" id="IPR000979">
    <property type="entry name" value="Phosphodiesterase_MJ0936/Vps29"/>
</dbReference>
<dbReference type="InterPro" id="IPR024654">
    <property type="entry name" value="Calcineurin-like_PHP_lpxH"/>
</dbReference>
<dbReference type="AlphaFoldDB" id="A0AAD5X2H6"/>
<dbReference type="NCBIfam" id="TIGR00040">
    <property type="entry name" value="yfcE"/>
    <property type="match status" value="1"/>
</dbReference>
<keyword evidence="10" id="KW-1185">Reference proteome</keyword>
<comment type="similarity">
    <text evidence="1 7">Belongs to the VPS29 family.</text>
</comment>
<dbReference type="PANTHER" id="PTHR11124">
    <property type="entry name" value="VACUOLAR SORTING PROTEIN VPS29"/>
    <property type="match status" value="1"/>
</dbReference>
<dbReference type="SUPFAM" id="SSF56300">
    <property type="entry name" value="Metallo-dependent phosphatases"/>
    <property type="match status" value="1"/>
</dbReference>
<dbReference type="Proteomes" id="UP001212841">
    <property type="component" value="Unassembled WGS sequence"/>
</dbReference>
<evidence type="ECO:0000256" key="5">
    <source>
        <dbReference type="ARBA" id="ARBA00022801"/>
    </source>
</evidence>
<evidence type="ECO:0000256" key="7">
    <source>
        <dbReference type="RuleBase" id="RU362040"/>
    </source>
</evidence>
<evidence type="ECO:0000256" key="1">
    <source>
        <dbReference type="ARBA" id="ARBA00005945"/>
    </source>
</evidence>
<evidence type="ECO:0000313" key="10">
    <source>
        <dbReference type="Proteomes" id="UP001212841"/>
    </source>
</evidence>
<evidence type="ECO:0000256" key="6">
    <source>
        <dbReference type="ARBA" id="ARBA00022927"/>
    </source>
</evidence>
<reference evidence="9" key="1">
    <citation type="submission" date="2020-05" db="EMBL/GenBank/DDBJ databases">
        <title>Phylogenomic resolution of chytrid fungi.</title>
        <authorList>
            <person name="Stajich J.E."/>
            <person name="Amses K."/>
            <person name="Simmons R."/>
            <person name="Seto K."/>
            <person name="Myers J."/>
            <person name="Bonds A."/>
            <person name="Quandt C.A."/>
            <person name="Barry K."/>
            <person name="Liu P."/>
            <person name="Grigoriev I."/>
            <person name="Longcore J.E."/>
            <person name="James T.Y."/>
        </authorList>
    </citation>
    <scope>NUCLEOTIDE SEQUENCE</scope>
    <source>
        <strain evidence="9">JEL0318</strain>
    </source>
</reference>
<name>A0AAD5X2H6_9FUNG</name>
<dbReference type="InterPro" id="IPR029052">
    <property type="entry name" value="Metallo-depent_PP-like"/>
</dbReference>
<dbReference type="GO" id="GO:0046872">
    <property type="term" value="F:metal ion binding"/>
    <property type="evidence" value="ECO:0007669"/>
    <property type="project" value="UniProtKB-KW"/>
</dbReference>
<dbReference type="CDD" id="cd07394">
    <property type="entry name" value="MPP_Vps29"/>
    <property type="match status" value="1"/>
</dbReference>
<evidence type="ECO:0000259" key="8">
    <source>
        <dbReference type="Pfam" id="PF12850"/>
    </source>
</evidence>
<keyword evidence="6" id="KW-0653">Protein transport</keyword>
<dbReference type="PROSITE" id="PS01269">
    <property type="entry name" value="UPF0025"/>
    <property type="match status" value="1"/>
</dbReference>
<dbReference type="GO" id="GO:0016787">
    <property type="term" value="F:hydrolase activity"/>
    <property type="evidence" value="ECO:0007669"/>
    <property type="project" value="UniProtKB-KW"/>
</dbReference>
<keyword evidence="3" id="KW-0813">Transport</keyword>